<dbReference type="GO" id="GO:0003677">
    <property type="term" value="F:DNA binding"/>
    <property type="evidence" value="ECO:0007669"/>
    <property type="project" value="UniProtKB-KW"/>
</dbReference>
<dbReference type="GO" id="GO:0003700">
    <property type="term" value="F:DNA-binding transcription factor activity"/>
    <property type="evidence" value="ECO:0007669"/>
    <property type="project" value="InterPro"/>
</dbReference>
<evidence type="ECO:0000259" key="1">
    <source>
        <dbReference type="PROSITE" id="PS50995"/>
    </source>
</evidence>
<gene>
    <name evidence="2" type="ORF">SAMN05216337_103426</name>
</gene>
<dbReference type="EMBL" id="FMZW01000034">
    <property type="protein sequence ID" value="SDE75784.1"/>
    <property type="molecule type" value="Genomic_DNA"/>
</dbReference>
<dbReference type="Gene3D" id="1.10.10.10">
    <property type="entry name" value="Winged helix-like DNA-binding domain superfamily/Winged helix DNA-binding domain"/>
    <property type="match status" value="1"/>
</dbReference>
<feature type="domain" description="HTH marR-type" evidence="1">
    <location>
        <begin position="12"/>
        <end position="154"/>
    </location>
</feature>
<dbReference type="PROSITE" id="PS50995">
    <property type="entry name" value="HTH_MARR_2"/>
    <property type="match status" value="1"/>
</dbReference>
<dbReference type="Proteomes" id="UP000199245">
    <property type="component" value="Unassembled WGS sequence"/>
</dbReference>
<evidence type="ECO:0000313" key="3">
    <source>
        <dbReference type="Proteomes" id="UP000199245"/>
    </source>
</evidence>
<dbReference type="GO" id="GO:0006950">
    <property type="term" value="P:response to stress"/>
    <property type="evidence" value="ECO:0007669"/>
    <property type="project" value="TreeGrafter"/>
</dbReference>
<proteinExistence type="predicted"/>
<dbReference type="Pfam" id="PF12802">
    <property type="entry name" value="MarR_2"/>
    <property type="match status" value="1"/>
</dbReference>
<name>A0A1G7FIM9_9BRAD</name>
<protein>
    <submittedName>
        <fullName evidence="2">DNA-binding transcriptional regulator, MarR family</fullName>
    </submittedName>
</protein>
<organism evidence="2 3">
    <name type="scientific">Bradyrhizobium brasilense</name>
    <dbReference type="NCBI Taxonomy" id="1419277"/>
    <lineage>
        <taxon>Bacteria</taxon>
        <taxon>Pseudomonadati</taxon>
        <taxon>Pseudomonadota</taxon>
        <taxon>Alphaproteobacteria</taxon>
        <taxon>Hyphomicrobiales</taxon>
        <taxon>Nitrobacteraceae</taxon>
        <taxon>Bradyrhizobium</taxon>
    </lineage>
</organism>
<dbReference type="InterPro" id="IPR036390">
    <property type="entry name" value="WH_DNA-bd_sf"/>
</dbReference>
<dbReference type="RefSeq" id="WP_092087412.1">
    <property type="nucleotide sequence ID" value="NZ_FMZW01000034.1"/>
</dbReference>
<dbReference type="SMART" id="SM00347">
    <property type="entry name" value="HTH_MARR"/>
    <property type="match status" value="1"/>
</dbReference>
<dbReference type="AlphaFoldDB" id="A0A1G7FIM9"/>
<sequence length="156" mass="17318">MQKTASQAPGLHRASLRKLHELDAALELMYYGWRGMTLAADQYLATVGLSRPHHRILYVIARRPDISIGSLIEVLGISKQALNRPLGLLLERKLVAAKRSPEQHRSKLLHLTAAGQRIEQRASDHEREVLREAFDRVGAPGTAAWMAVMGAIADNN</sequence>
<dbReference type="PANTHER" id="PTHR33164:SF44">
    <property type="entry name" value="TRANSCRIPTIONAL REGULATORY PROTEIN"/>
    <property type="match status" value="1"/>
</dbReference>
<evidence type="ECO:0000313" key="2">
    <source>
        <dbReference type="EMBL" id="SDE75784.1"/>
    </source>
</evidence>
<reference evidence="2 3" key="1">
    <citation type="submission" date="2016-10" db="EMBL/GenBank/DDBJ databases">
        <authorList>
            <person name="de Groot N.N."/>
        </authorList>
    </citation>
    <scope>NUCLEOTIDE SEQUENCE [LARGE SCALE GENOMIC DNA]</scope>
    <source>
        <strain evidence="2 3">R5</strain>
    </source>
</reference>
<dbReference type="InterPro" id="IPR000835">
    <property type="entry name" value="HTH_MarR-typ"/>
</dbReference>
<keyword evidence="2" id="KW-0238">DNA-binding</keyword>
<dbReference type="InterPro" id="IPR039422">
    <property type="entry name" value="MarR/SlyA-like"/>
</dbReference>
<dbReference type="PANTHER" id="PTHR33164">
    <property type="entry name" value="TRANSCRIPTIONAL REGULATOR, MARR FAMILY"/>
    <property type="match status" value="1"/>
</dbReference>
<dbReference type="InterPro" id="IPR036388">
    <property type="entry name" value="WH-like_DNA-bd_sf"/>
</dbReference>
<accession>A0A1G7FIM9</accession>
<dbReference type="SUPFAM" id="SSF46785">
    <property type="entry name" value="Winged helix' DNA-binding domain"/>
    <property type="match status" value="1"/>
</dbReference>